<accession>A0ACC6M885</accession>
<proteinExistence type="predicted"/>
<sequence>MKVKLGIFLALISALIITGCSDNASSEDVKSNEDQQNVTEKEDSETEDKEVSTEVEDVPEYEIVSQGDTNVGNAIRLEYWVKPDLSVTEDGIKAITKDIVEEAKDSNPFNAIVLFFIDDERQVDRGYSMAKAEYSPNGNWEEAVDVETGDYSNHEYVYDIGSLTSGMLPSDYEDGEYPTEEELDIYFRYSDLMNETDPTDLDAEKEVISKVADEFGLSDEEADDIIMKVVIR</sequence>
<organism evidence="1 2">
    <name type="scientific">Gracilibacillus pellucidus</name>
    <dbReference type="NCBI Taxonomy" id="3095368"/>
    <lineage>
        <taxon>Bacteria</taxon>
        <taxon>Bacillati</taxon>
        <taxon>Bacillota</taxon>
        <taxon>Bacilli</taxon>
        <taxon>Bacillales</taxon>
        <taxon>Bacillaceae</taxon>
        <taxon>Gracilibacillus</taxon>
    </lineage>
</organism>
<name>A0ACC6M885_9BACI</name>
<protein>
    <submittedName>
        <fullName evidence="1">Uncharacterized protein</fullName>
    </submittedName>
</protein>
<evidence type="ECO:0000313" key="1">
    <source>
        <dbReference type="EMBL" id="MDX8047159.1"/>
    </source>
</evidence>
<evidence type="ECO:0000313" key="2">
    <source>
        <dbReference type="Proteomes" id="UP001277972"/>
    </source>
</evidence>
<dbReference type="Proteomes" id="UP001277972">
    <property type="component" value="Unassembled WGS sequence"/>
</dbReference>
<gene>
    <name evidence="1" type="ORF">SH601_14300</name>
</gene>
<keyword evidence="2" id="KW-1185">Reference proteome</keyword>
<dbReference type="EMBL" id="JAWZSR010000009">
    <property type="protein sequence ID" value="MDX8047159.1"/>
    <property type="molecule type" value="Genomic_DNA"/>
</dbReference>
<reference evidence="1" key="1">
    <citation type="submission" date="2023-11" db="EMBL/GenBank/DDBJ databases">
        <title>Gracilibacillus pellucida a moderately halophilic bacterium isolated from saline soil in Xinjiang province.</title>
        <authorList>
            <person name="Zhang Z."/>
            <person name="Tan F."/>
            <person name="Wang Y."/>
            <person name="Xia M."/>
        </authorList>
    </citation>
    <scope>NUCLEOTIDE SEQUENCE</scope>
    <source>
        <strain evidence="1">S3-1-1</strain>
    </source>
</reference>
<comment type="caution">
    <text evidence="1">The sequence shown here is derived from an EMBL/GenBank/DDBJ whole genome shotgun (WGS) entry which is preliminary data.</text>
</comment>